<evidence type="ECO:0000256" key="12">
    <source>
        <dbReference type="ARBA" id="ARBA00023056"/>
    </source>
</evidence>
<dbReference type="Gene3D" id="1.50.10.10">
    <property type="match status" value="1"/>
</dbReference>
<keyword evidence="13" id="KW-0511">Multifunctional enzyme</keyword>
<keyword evidence="17" id="KW-0175">Coiled coil</keyword>
<evidence type="ECO:0000313" key="24">
    <source>
        <dbReference type="Proteomes" id="UP000075809"/>
    </source>
</evidence>
<dbReference type="GO" id="GO:0005978">
    <property type="term" value="P:glycogen biosynthetic process"/>
    <property type="evidence" value="ECO:0007669"/>
    <property type="project" value="UniProtKB-KW"/>
</dbReference>
<dbReference type="GO" id="GO:0004134">
    <property type="term" value="F:4-alpha-glucanotransferase activity"/>
    <property type="evidence" value="ECO:0007669"/>
    <property type="project" value="UniProtKB-EC"/>
</dbReference>
<dbReference type="Pfam" id="PF14699">
    <property type="entry name" value="hGDE_N"/>
    <property type="match status" value="1"/>
</dbReference>
<feature type="domain" description="Eukaryotic glycogen debranching enzyme N-terminal" evidence="20">
    <location>
        <begin position="42"/>
        <end position="123"/>
    </location>
</feature>
<comment type="subcellular location">
    <subcellularLocation>
        <location evidence="4">Cytoplasm</location>
    </subcellularLocation>
</comment>
<dbReference type="Gene3D" id="3.20.20.80">
    <property type="entry name" value="Glycosidases"/>
    <property type="match status" value="2"/>
</dbReference>
<keyword evidence="11" id="KW-0378">Hydrolase</keyword>
<accession>A0A151WGY4</accession>
<evidence type="ECO:0000256" key="4">
    <source>
        <dbReference type="ARBA" id="ARBA00004496"/>
    </source>
</evidence>
<dbReference type="FunFam" id="1.50.10.10:FF:000039">
    <property type="entry name" value="Glycogen debranching enzyme Gdb1, putative"/>
    <property type="match status" value="1"/>
</dbReference>
<dbReference type="InterPro" id="IPR029436">
    <property type="entry name" value="AGL_euk_N"/>
</dbReference>
<comment type="similarity">
    <text evidence="15">Belongs to the glycogen debranching enzyme family.</text>
</comment>
<dbReference type="InterPro" id="IPR012341">
    <property type="entry name" value="6hp_glycosidase-like_sf"/>
</dbReference>
<dbReference type="EC" id="3.2.1.33" evidence="6"/>
<protein>
    <recommendedName>
        <fullName evidence="7">Glycogen debranching enzyme</fullName>
        <ecNumber evidence="5">2.4.1.25</ecNumber>
        <ecNumber evidence="6">3.2.1.33</ecNumber>
    </recommendedName>
    <alternativeName>
        <fullName evidence="16">Glycogen debrancher</fullName>
    </alternativeName>
</protein>
<dbReference type="EC" id="2.4.1.25" evidence="5"/>
<evidence type="ECO:0000256" key="17">
    <source>
        <dbReference type="SAM" id="Coils"/>
    </source>
</evidence>
<dbReference type="InterPro" id="IPR017853">
    <property type="entry name" value="GH"/>
</dbReference>
<evidence type="ECO:0000256" key="8">
    <source>
        <dbReference type="ARBA" id="ARBA00022490"/>
    </source>
</evidence>
<dbReference type="GO" id="GO:0004135">
    <property type="term" value="F:amylo-alpha-1,6-glucosidase activity"/>
    <property type="evidence" value="ECO:0007669"/>
    <property type="project" value="UniProtKB-EC"/>
</dbReference>
<dbReference type="PANTHER" id="PTHR10569">
    <property type="entry name" value="GLYCOGEN DEBRANCHING ENZYME"/>
    <property type="match status" value="1"/>
</dbReference>
<dbReference type="STRING" id="64791.A0A151WGY4"/>
<feature type="domain" description="Glycogen debranching enzyme central" evidence="22">
    <location>
        <begin position="635"/>
        <end position="909"/>
    </location>
</feature>
<dbReference type="InterPro" id="IPR032788">
    <property type="entry name" value="AGL_central"/>
</dbReference>
<keyword evidence="18" id="KW-0812">Transmembrane</keyword>
<comment type="catalytic activity">
    <reaction evidence="1">
        <text>Transfers a segment of a (1-&gt;4)-alpha-D-glucan to a new position in an acceptor, which may be glucose or a (1-&gt;4)-alpha-D-glucan.</text>
        <dbReference type="EC" id="2.4.1.25"/>
    </reaction>
</comment>
<dbReference type="InterPro" id="IPR032792">
    <property type="entry name" value="AGL_glucanoTrfase"/>
</dbReference>
<evidence type="ECO:0000256" key="6">
    <source>
        <dbReference type="ARBA" id="ARBA00012778"/>
    </source>
</evidence>
<evidence type="ECO:0000256" key="16">
    <source>
        <dbReference type="ARBA" id="ARBA00031477"/>
    </source>
</evidence>
<keyword evidence="18" id="KW-0472">Membrane</keyword>
<dbReference type="GO" id="GO:0005737">
    <property type="term" value="C:cytoplasm"/>
    <property type="evidence" value="ECO:0007669"/>
    <property type="project" value="UniProtKB-SubCell"/>
</dbReference>
<dbReference type="PANTHER" id="PTHR10569:SF2">
    <property type="entry name" value="GLYCOGEN DEBRANCHING ENZYME"/>
    <property type="match status" value="1"/>
</dbReference>
<dbReference type="FunFam" id="3.20.20.80:FF:000070">
    <property type="entry name" value="GDB1p Glycogen debranching enzyme"/>
    <property type="match status" value="1"/>
</dbReference>
<evidence type="ECO:0000256" key="13">
    <source>
        <dbReference type="ARBA" id="ARBA00023268"/>
    </source>
</evidence>
<comment type="function">
    <text evidence="3">Multifunctional enzyme acting as 1,4-alpha-D-glucan:1,4-alpha-D-glucan 4-alpha-D-glycosyltransferase and amylo-1,6-glucosidase in glycogen degradation.</text>
</comment>
<dbReference type="InterPro" id="IPR008928">
    <property type="entry name" value="6-hairpin_glycosidase_sf"/>
</dbReference>
<keyword evidence="8" id="KW-0963">Cytoplasm</keyword>
<dbReference type="Pfam" id="PF06202">
    <property type="entry name" value="GDE_C"/>
    <property type="match status" value="1"/>
</dbReference>
<feature type="transmembrane region" description="Helical" evidence="18">
    <location>
        <begin position="1738"/>
        <end position="1761"/>
    </location>
</feature>
<evidence type="ECO:0000259" key="22">
    <source>
        <dbReference type="Pfam" id="PF14702"/>
    </source>
</evidence>
<evidence type="ECO:0000259" key="19">
    <source>
        <dbReference type="Pfam" id="PF06202"/>
    </source>
</evidence>
<evidence type="ECO:0000256" key="14">
    <source>
        <dbReference type="ARBA" id="ARBA00023295"/>
    </source>
</evidence>
<evidence type="ECO:0000256" key="9">
    <source>
        <dbReference type="ARBA" id="ARBA00022676"/>
    </source>
</evidence>
<evidence type="ECO:0000256" key="1">
    <source>
        <dbReference type="ARBA" id="ARBA00000439"/>
    </source>
</evidence>
<feature type="coiled-coil region" evidence="17">
    <location>
        <begin position="375"/>
        <end position="402"/>
    </location>
</feature>
<evidence type="ECO:0000256" key="18">
    <source>
        <dbReference type="SAM" id="Phobius"/>
    </source>
</evidence>
<evidence type="ECO:0000256" key="15">
    <source>
        <dbReference type="ARBA" id="ARBA00025780"/>
    </source>
</evidence>
<keyword evidence="12" id="KW-0320">Glycogen biosynthesis</keyword>
<dbReference type="SUPFAM" id="SSF48208">
    <property type="entry name" value="Six-hairpin glycosidases"/>
    <property type="match status" value="1"/>
</dbReference>
<evidence type="ECO:0000256" key="10">
    <source>
        <dbReference type="ARBA" id="ARBA00022679"/>
    </source>
</evidence>
<evidence type="ECO:0000259" key="20">
    <source>
        <dbReference type="Pfam" id="PF14699"/>
    </source>
</evidence>
<evidence type="ECO:0000259" key="21">
    <source>
        <dbReference type="Pfam" id="PF14701"/>
    </source>
</evidence>
<keyword evidence="9" id="KW-0328">Glycosyltransferase</keyword>
<feature type="non-terminal residue" evidence="23">
    <location>
        <position position="1"/>
    </location>
</feature>
<comment type="catalytic activity">
    <reaction evidence="2">
        <text>Hydrolysis of (1-&gt;6)-alpha-D-glucosidic branch linkages in glycogen phosphorylase limit dextrin.</text>
        <dbReference type="EC" id="3.2.1.33"/>
    </reaction>
</comment>
<dbReference type="Proteomes" id="UP000075809">
    <property type="component" value="Unassembled WGS sequence"/>
</dbReference>
<evidence type="ECO:0000256" key="7">
    <source>
        <dbReference type="ARBA" id="ARBA00020723"/>
    </source>
</evidence>
<proteinExistence type="inferred from homology"/>
<feature type="domain" description="Glycogen debranching enzyme C-terminal" evidence="19">
    <location>
        <begin position="1012"/>
        <end position="1462"/>
    </location>
</feature>
<evidence type="ECO:0000256" key="11">
    <source>
        <dbReference type="ARBA" id="ARBA00022801"/>
    </source>
</evidence>
<dbReference type="GO" id="GO:0005980">
    <property type="term" value="P:glycogen catabolic process"/>
    <property type="evidence" value="ECO:0007669"/>
    <property type="project" value="InterPro"/>
</dbReference>
<evidence type="ECO:0000313" key="23">
    <source>
        <dbReference type="EMBL" id="KYQ47084.1"/>
    </source>
</evidence>
<dbReference type="Pfam" id="PF14702">
    <property type="entry name" value="hGDE_central"/>
    <property type="match status" value="1"/>
</dbReference>
<gene>
    <name evidence="23" type="ORF">ALC60_13830</name>
</gene>
<reference evidence="23 24" key="1">
    <citation type="submission" date="2015-09" db="EMBL/GenBank/DDBJ databases">
        <title>Trachymyrmex zeteki WGS genome.</title>
        <authorList>
            <person name="Nygaard S."/>
            <person name="Hu H."/>
            <person name="Boomsma J."/>
            <person name="Zhang G."/>
        </authorList>
    </citation>
    <scope>NUCLEOTIDE SEQUENCE [LARGE SCALE GENOMIC DNA]</scope>
    <source>
        <strain evidence="23">Tzet28-1</strain>
        <tissue evidence="23">Whole body</tissue>
    </source>
</reference>
<keyword evidence="18" id="KW-1133">Transmembrane helix</keyword>
<keyword evidence="10" id="KW-0808">Transferase</keyword>
<dbReference type="Pfam" id="PF14701">
    <property type="entry name" value="hDGE_amylase"/>
    <property type="match status" value="1"/>
</dbReference>
<keyword evidence="24" id="KW-1185">Reference proteome</keyword>
<dbReference type="InterPro" id="IPR010401">
    <property type="entry name" value="AGL/Gdb1"/>
</dbReference>
<evidence type="ECO:0000256" key="5">
    <source>
        <dbReference type="ARBA" id="ARBA00012560"/>
    </source>
</evidence>
<name>A0A151WGY4_9HYME</name>
<evidence type="ECO:0000256" key="3">
    <source>
        <dbReference type="ARBA" id="ARBA00003530"/>
    </source>
</evidence>
<sequence>IKNMHPLPSHSTTTHEQIRVLTVNNGEHLDGILYRLKKGWIVEFRLGASLLGKTLDVFINHPLSTDKKFERHTYYQLKWIDESASIHLTLSGSFHYYVTDQVEGNIKPVASGYLLVDPELKIGEHGEKLPLDCIQIQTVLAKSLGPFCTWESKLLVARNSGYNAIHFTPIQELGRSKSSYSLKDQAKLNPAFNDNNKIITYHDIETFANKMRNEWEMLSICDIVLNHTANESPFLVSHPECTYNCINSPHLRPAYILDAALFELTTQVASGEWEFKGIPTVIDTEDHLNAIRHALHTHFLPLVKIHEMYTIDVNEIVAEFLNSARNEMPQDVNNTTTKDITVIQDPAFRRLKSTIDMQLALKKYNTYRADCFDEETRLKRCAEDLKNKLQELNTVIINNMQNHLNAAVENSIAGMKYFRVQSDGPRIKEINEKNPLVPRYFTDYGAPESLIERESIMYSDNGCYLMAHNGWVMNGDPLKNFAEPDSNVYIRRELIAWGDSVKLRYGQKPEDCPFLWQHMVTYVEQTAQIFDGIRLDNCHSTPIPVAEYMLDAARQIRPDLYVVAELFTDSDQKDNIFVNRLGITSLIREAMSAWDSHEQGRLVYRIHVVDEKRQYTSWIDDDSINNVKFINSKTGIIAAKKTLNDLHYMLGQQKFSQVFVDQMDTDIVAVTRHSPTTHESVVLVAFTAFKHPDSNAHDLRKHVRPLRVEGIVEEIILEGSLSHIDAKNGKPLFLLPERYTMDENIINGLSEYSLSLKQHIQCCDSTMIEKTDSGDPKITQLNFINFQPGSVIAIRVALHANIVPALMKLQNTISQITSNEKSELHNIVSGMDFSDLNKTLYRCDQEEREETQGKFGVYNVPGYGPLVYAGLQGIISLLADIRPNNDLGHPLCVNLRQGNWLIDYVWQRLKEDDDTEPLGIWLEQALEPFKLIPRYLVPSYFDVIIVNVYRILLDHCNSLMSDFVKNGTTFVKLLSLVSIQMGGVVRSSQLPNLSPDLNPPKPKTKIHDGVTEQVCLTLSAGLPHFTTGYTRNWGRDTFIAIRGLLLLTDRHVEARFIILGFASTLRHGLIPNLLDKGSNARYNCRDALWWWLYTIKCYIKEVPNGLDILSDKVSRLFPTDDSPALDAGEHDQPLYEVIQEALTVHFQGLCFRERNAGKQIDEHMTDRGFNNQIGVHPETGFVFGGNDVNCGTWMDKMGSSEKAGNKGKPATPRDGSAVEIVGLSKCILSFLAELYKQNLFPYGSVQRKSRDGQTITWSYKQWADRIQINFEKYFYVNEIPTQDESKPNLIHRRGIFKDSHGATQDWADYQLRPNFPIAMVVAPELFNPHHAWTALKKAEEILLGPLGMKTLDPADWAYNGYYDNSNDSTDTKTAHGWNYHQGPEWIWPIGYFLRARLHFALLIDDENELHHVIESTESIISRHFIEVSTNHWRGLPELTNKDGSYCSDSCRTQAWSASVILEVMIGNHETTVRDLSNVDHVYEEVKAIKQPRNSLYEYDIQDYYEKYSPATAKTLIDTLFLSRHTICKECARTKSSPVYTDRLIYTKESLLAIEVVLCQYDNISCFKYPHENSEDIFCSQYDQNRDYMLVYNYTKTNVAGIFYFHCWPRDIFDLQSLLKPSIHVVNRTCCNLVVNTHLYHRCINNYHVRISRAGCTPMTFYRDYGTLINSTKHISHNDSQDPPIYQVRRSKGDHTDEYRGNRLSLLLLEPLLLMPESADSERRENTKNRISRSEHAKIIKIIMIYALSFLILTGITFYIVYFT</sequence>
<organism evidence="23 24">
    <name type="scientific">Mycetomoellerius zeteki</name>
    <dbReference type="NCBI Taxonomy" id="64791"/>
    <lineage>
        <taxon>Eukaryota</taxon>
        <taxon>Metazoa</taxon>
        <taxon>Ecdysozoa</taxon>
        <taxon>Arthropoda</taxon>
        <taxon>Hexapoda</taxon>
        <taxon>Insecta</taxon>
        <taxon>Pterygota</taxon>
        <taxon>Neoptera</taxon>
        <taxon>Endopterygota</taxon>
        <taxon>Hymenoptera</taxon>
        <taxon>Apocrita</taxon>
        <taxon>Aculeata</taxon>
        <taxon>Formicoidea</taxon>
        <taxon>Formicidae</taxon>
        <taxon>Myrmicinae</taxon>
        <taxon>Mycetomoellerius</taxon>
    </lineage>
</organism>
<dbReference type="InterPro" id="IPR032790">
    <property type="entry name" value="GDE_C"/>
</dbReference>
<dbReference type="EMBL" id="KQ983136">
    <property type="protein sequence ID" value="KYQ47084.1"/>
    <property type="molecule type" value="Genomic_DNA"/>
</dbReference>
<evidence type="ECO:0000256" key="2">
    <source>
        <dbReference type="ARBA" id="ARBA00000927"/>
    </source>
</evidence>
<keyword evidence="14" id="KW-0326">Glycosidase</keyword>
<dbReference type="CDD" id="cd11327">
    <property type="entry name" value="AmyAc_Glg_debranch_2"/>
    <property type="match status" value="1"/>
</dbReference>
<dbReference type="SUPFAM" id="SSF51445">
    <property type="entry name" value="(Trans)glycosidases"/>
    <property type="match status" value="1"/>
</dbReference>
<feature type="domain" description="Glycogen debranching enzyme glucanotransferase" evidence="21">
    <location>
        <begin position="128"/>
        <end position="561"/>
    </location>
</feature>